<dbReference type="Gene3D" id="3.40.50.720">
    <property type="entry name" value="NAD(P)-binding Rossmann-like Domain"/>
    <property type="match status" value="1"/>
</dbReference>
<sequence>MRIVIIGGSGHVGTYLVPRLVRAGHEVVNVSRGQHSPYSPDAAWKEVLQIAADRTAEEASGQFGKKILGLKPDVVIDMISFELDSTKQLAEALKGEICHFISCGTIWVHGPGVEVPITENQPRRPFGNYGIQKAQIEQYLLDFARRSRFPATVLHPGHIVGPGWNPLNPAGHFNPKVFADLATGAEVALPNIGMETVHHVHADDVAQAFEKAIENWGASVGESFHVVSPSAVTLRGYAESVASWFGKKANLSFLPWEKWRLTVTEQEVQATWDHIAHSPNCSIEKAKRLLGYQPKYSSLESIKESVTWLFEHKVINVPSE</sequence>
<keyword evidence="3" id="KW-1185">Reference proteome</keyword>
<reference evidence="3" key="1">
    <citation type="journal article" date="2019" name="Int. J. Syst. Evol. Microbiol.">
        <title>The Global Catalogue of Microorganisms (GCM) 10K type strain sequencing project: providing services to taxonomists for standard genome sequencing and annotation.</title>
        <authorList>
            <consortium name="The Broad Institute Genomics Platform"/>
            <consortium name="The Broad Institute Genome Sequencing Center for Infectious Disease"/>
            <person name="Wu L."/>
            <person name="Ma J."/>
        </authorList>
    </citation>
    <scope>NUCLEOTIDE SEQUENCE [LARGE SCALE GENOMIC DNA]</scope>
    <source>
        <strain evidence="3">CGMCC 1.3240</strain>
    </source>
</reference>
<dbReference type="InterPro" id="IPR036291">
    <property type="entry name" value="NAD(P)-bd_dom_sf"/>
</dbReference>
<evidence type="ECO:0000313" key="2">
    <source>
        <dbReference type="EMBL" id="MFC5647698.1"/>
    </source>
</evidence>
<dbReference type="EMBL" id="JBHSOW010000005">
    <property type="protein sequence ID" value="MFC5647698.1"/>
    <property type="molecule type" value="Genomic_DNA"/>
</dbReference>
<gene>
    <name evidence="2" type="ORF">ACFPYJ_00925</name>
</gene>
<dbReference type="RefSeq" id="WP_379186147.1">
    <property type="nucleotide sequence ID" value="NZ_JBHSOW010000005.1"/>
</dbReference>
<evidence type="ECO:0000313" key="3">
    <source>
        <dbReference type="Proteomes" id="UP001596047"/>
    </source>
</evidence>
<feature type="domain" description="NAD-dependent epimerase/dehydratase" evidence="1">
    <location>
        <begin position="3"/>
        <end position="215"/>
    </location>
</feature>
<accession>A0ABW0VP85</accession>
<organism evidence="2 3">
    <name type="scientific">Paenibacillus solisilvae</name>
    <dbReference type="NCBI Taxonomy" id="2486751"/>
    <lineage>
        <taxon>Bacteria</taxon>
        <taxon>Bacillati</taxon>
        <taxon>Bacillota</taxon>
        <taxon>Bacilli</taxon>
        <taxon>Bacillales</taxon>
        <taxon>Paenibacillaceae</taxon>
        <taxon>Paenibacillus</taxon>
    </lineage>
</organism>
<protein>
    <submittedName>
        <fullName evidence="2">NAD-dependent epimerase/dehydratase family protein</fullName>
    </submittedName>
</protein>
<dbReference type="PANTHER" id="PTHR43245">
    <property type="entry name" value="BIFUNCTIONAL POLYMYXIN RESISTANCE PROTEIN ARNA"/>
    <property type="match status" value="1"/>
</dbReference>
<evidence type="ECO:0000259" key="1">
    <source>
        <dbReference type="Pfam" id="PF01370"/>
    </source>
</evidence>
<dbReference type="InterPro" id="IPR001509">
    <property type="entry name" value="Epimerase_deHydtase"/>
</dbReference>
<comment type="caution">
    <text evidence="2">The sequence shown here is derived from an EMBL/GenBank/DDBJ whole genome shotgun (WGS) entry which is preliminary data.</text>
</comment>
<name>A0ABW0VP85_9BACL</name>
<dbReference type="Pfam" id="PF01370">
    <property type="entry name" value="Epimerase"/>
    <property type="match status" value="1"/>
</dbReference>
<proteinExistence type="predicted"/>
<dbReference type="SUPFAM" id="SSF51735">
    <property type="entry name" value="NAD(P)-binding Rossmann-fold domains"/>
    <property type="match status" value="1"/>
</dbReference>
<dbReference type="Proteomes" id="UP001596047">
    <property type="component" value="Unassembled WGS sequence"/>
</dbReference>
<dbReference type="InterPro" id="IPR050177">
    <property type="entry name" value="Lipid_A_modif_metabolic_enz"/>
</dbReference>